<dbReference type="Gene3D" id="1.10.20.10">
    <property type="entry name" value="Histone, subunit A"/>
    <property type="match status" value="1"/>
</dbReference>
<feature type="domain" description="Transcription factor CBF/NF-Y/archaeal histone" evidence="1">
    <location>
        <begin position="7"/>
        <end position="68"/>
    </location>
</feature>
<dbReference type="GO" id="GO:0046982">
    <property type="term" value="F:protein heterodimerization activity"/>
    <property type="evidence" value="ECO:0007669"/>
    <property type="project" value="InterPro"/>
</dbReference>
<feature type="non-terminal residue" evidence="2">
    <location>
        <position position="1"/>
    </location>
</feature>
<dbReference type="EMBL" id="JYDP01000031">
    <property type="protein sequence ID" value="KRZ13548.1"/>
    <property type="molecule type" value="Genomic_DNA"/>
</dbReference>
<dbReference type="Pfam" id="PF00808">
    <property type="entry name" value="CBFD_NFYB_HMF"/>
    <property type="match status" value="1"/>
</dbReference>
<dbReference type="Proteomes" id="UP000055024">
    <property type="component" value="Unassembled WGS sequence"/>
</dbReference>
<gene>
    <name evidence="2" type="ORF">T11_9742</name>
</gene>
<evidence type="ECO:0000259" key="1">
    <source>
        <dbReference type="Pfam" id="PF00808"/>
    </source>
</evidence>
<proteinExistence type="predicted"/>
<evidence type="ECO:0000313" key="2">
    <source>
        <dbReference type="EMBL" id="KRZ13548.1"/>
    </source>
</evidence>
<reference evidence="2 3" key="1">
    <citation type="submission" date="2015-01" db="EMBL/GenBank/DDBJ databases">
        <title>Evolution of Trichinella species and genotypes.</title>
        <authorList>
            <person name="Korhonen P.K."/>
            <person name="Edoardo P."/>
            <person name="Giuseppe L.R."/>
            <person name="Gasser R.B."/>
        </authorList>
    </citation>
    <scope>NUCLEOTIDE SEQUENCE [LARGE SCALE GENOMIC DNA]</scope>
    <source>
        <strain evidence="2">ISS1029</strain>
    </source>
</reference>
<dbReference type="InterPro" id="IPR009072">
    <property type="entry name" value="Histone-fold"/>
</dbReference>
<accession>A0A0V1HSH8</accession>
<name>A0A0V1HSH8_9BILA</name>
<sequence length="150" mass="16917">LKMNSFFQTEIVEKIMMQYSGIEGVSKEAAEIMAHAAELFCADLMKKTTVITGLYERDIVMEKDVILCSQIYPSIASMQDSVNEMWTESLNRIQTGVKEDANEDVIQEPTRKVVRHEVLEFSDTAVNYVAPDATCPIMGGLIEKTEERLC</sequence>
<dbReference type="AlphaFoldDB" id="A0A0V1HSH8"/>
<protein>
    <recommendedName>
        <fullName evidence="1">Transcription factor CBF/NF-Y/archaeal histone domain-containing protein</fullName>
    </recommendedName>
</protein>
<organism evidence="2 3">
    <name type="scientific">Trichinella zimbabwensis</name>
    <dbReference type="NCBI Taxonomy" id="268475"/>
    <lineage>
        <taxon>Eukaryota</taxon>
        <taxon>Metazoa</taxon>
        <taxon>Ecdysozoa</taxon>
        <taxon>Nematoda</taxon>
        <taxon>Enoplea</taxon>
        <taxon>Dorylaimia</taxon>
        <taxon>Trichinellida</taxon>
        <taxon>Trichinellidae</taxon>
        <taxon>Trichinella</taxon>
    </lineage>
</organism>
<dbReference type="InterPro" id="IPR003958">
    <property type="entry name" value="CBFA_NFYB_domain"/>
</dbReference>
<evidence type="ECO:0000313" key="3">
    <source>
        <dbReference type="Proteomes" id="UP000055024"/>
    </source>
</evidence>
<keyword evidence="3" id="KW-1185">Reference proteome</keyword>
<comment type="caution">
    <text evidence="2">The sequence shown here is derived from an EMBL/GenBank/DDBJ whole genome shotgun (WGS) entry which is preliminary data.</text>
</comment>
<dbReference type="SUPFAM" id="SSF47113">
    <property type="entry name" value="Histone-fold"/>
    <property type="match status" value="1"/>
</dbReference>